<dbReference type="Pfam" id="PF03099">
    <property type="entry name" value="BPL_LplA_LipB"/>
    <property type="match status" value="1"/>
</dbReference>
<name>A0AAW1P3E1_9CHLO</name>
<accession>A0AAW1P3E1</accession>
<organism evidence="2 3">
    <name type="scientific">Symbiochloris irregularis</name>
    <dbReference type="NCBI Taxonomy" id="706552"/>
    <lineage>
        <taxon>Eukaryota</taxon>
        <taxon>Viridiplantae</taxon>
        <taxon>Chlorophyta</taxon>
        <taxon>core chlorophytes</taxon>
        <taxon>Trebouxiophyceae</taxon>
        <taxon>Trebouxiales</taxon>
        <taxon>Trebouxiaceae</taxon>
        <taxon>Symbiochloris</taxon>
    </lineage>
</organism>
<evidence type="ECO:0000313" key="3">
    <source>
        <dbReference type="Proteomes" id="UP001465755"/>
    </source>
</evidence>
<dbReference type="AlphaFoldDB" id="A0AAW1P3E1"/>
<reference evidence="2 3" key="1">
    <citation type="journal article" date="2024" name="Nat. Commun.">
        <title>Phylogenomics reveals the evolutionary origins of lichenization in chlorophyte algae.</title>
        <authorList>
            <person name="Puginier C."/>
            <person name="Libourel C."/>
            <person name="Otte J."/>
            <person name="Skaloud P."/>
            <person name="Haon M."/>
            <person name="Grisel S."/>
            <person name="Petersen M."/>
            <person name="Berrin J.G."/>
            <person name="Delaux P.M."/>
            <person name="Dal Grande F."/>
            <person name="Keller J."/>
        </authorList>
    </citation>
    <scope>NUCLEOTIDE SEQUENCE [LARGE SCALE GENOMIC DNA]</scope>
    <source>
        <strain evidence="2 3">SAG 2036</strain>
    </source>
</reference>
<dbReference type="Proteomes" id="UP001465755">
    <property type="component" value="Unassembled WGS sequence"/>
</dbReference>
<evidence type="ECO:0000259" key="1">
    <source>
        <dbReference type="PROSITE" id="PS51733"/>
    </source>
</evidence>
<dbReference type="SUPFAM" id="SSF55681">
    <property type="entry name" value="Class II aaRS and biotin synthetases"/>
    <property type="match status" value="1"/>
</dbReference>
<dbReference type="InterPro" id="IPR045864">
    <property type="entry name" value="aa-tRNA-synth_II/BPL/LPL"/>
</dbReference>
<dbReference type="PANTHER" id="PTHR12835">
    <property type="entry name" value="BIOTIN PROTEIN LIGASE"/>
    <property type="match status" value="1"/>
</dbReference>
<dbReference type="InterPro" id="IPR004143">
    <property type="entry name" value="BPL_LPL_catalytic"/>
</dbReference>
<dbReference type="PANTHER" id="PTHR12835:SF5">
    <property type="entry name" value="BIOTIN--PROTEIN LIGASE"/>
    <property type="match status" value="1"/>
</dbReference>
<evidence type="ECO:0000313" key="2">
    <source>
        <dbReference type="EMBL" id="KAK9803441.1"/>
    </source>
</evidence>
<gene>
    <name evidence="2" type="ORF">WJX73_001014</name>
</gene>
<proteinExistence type="predicted"/>
<dbReference type="GO" id="GO:0004077">
    <property type="term" value="F:biotin--[biotin carboxyl-carrier protein] ligase activity"/>
    <property type="evidence" value="ECO:0007669"/>
    <property type="project" value="TreeGrafter"/>
</dbReference>
<keyword evidence="3" id="KW-1185">Reference proteome</keyword>
<dbReference type="EMBL" id="JALJOQ010000059">
    <property type="protein sequence ID" value="KAK9803441.1"/>
    <property type="molecule type" value="Genomic_DNA"/>
</dbReference>
<sequence>MICSSSFEAEAEAEAQLQQTPLTTTGDDGQEVPLFLNFHRDNSQNDINRASFNSDVYFEHLHSRGLGRLLLSAAVLPSTQTLLHQNSKKLPDGIVCVADQQAAGKGRGGNQWTSPLGCLMFTFNKVVKISGDRLPFLQYVMSLAIVQAVQQLAASLLQGSNLDVRIKWPNDIYAAEHAKAQQLPKPATVQREVLLANILTIFEQLLSTLAVEGFGPLRQSYLDAWLHSGQQVTLVEGEGQAASEVQLTVRGITSTGYLLAVDAAGRSFELHPDGNSLDFFKGLVRRKLPP</sequence>
<dbReference type="PROSITE" id="PS51733">
    <property type="entry name" value="BPL_LPL_CATALYTIC"/>
    <property type="match status" value="1"/>
</dbReference>
<comment type="caution">
    <text evidence="2">The sequence shown here is derived from an EMBL/GenBank/DDBJ whole genome shotgun (WGS) entry which is preliminary data.</text>
</comment>
<protein>
    <recommendedName>
        <fullName evidence="1">BPL/LPL catalytic domain-containing protein</fullName>
    </recommendedName>
</protein>
<feature type="domain" description="BPL/LPL catalytic" evidence="1">
    <location>
        <begin position="51"/>
        <end position="261"/>
    </location>
</feature>
<dbReference type="GO" id="GO:0005737">
    <property type="term" value="C:cytoplasm"/>
    <property type="evidence" value="ECO:0007669"/>
    <property type="project" value="TreeGrafter"/>
</dbReference>
<dbReference type="Gene3D" id="3.30.930.10">
    <property type="entry name" value="Bira Bifunctional Protein, Domain 2"/>
    <property type="match status" value="1"/>
</dbReference>